<feature type="compositionally biased region" description="Basic and acidic residues" evidence="5">
    <location>
        <begin position="542"/>
        <end position="560"/>
    </location>
</feature>
<organism evidence="7 8">
    <name type="scientific">Neisseria zoodegmatis</name>
    <dbReference type="NCBI Taxonomy" id="326523"/>
    <lineage>
        <taxon>Bacteria</taxon>
        <taxon>Pseudomonadati</taxon>
        <taxon>Pseudomonadota</taxon>
        <taxon>Betaproteobacteria</taxon>
        <taxon>Neisseriales</taxon>
        <taxon>Neisseriaceae</taxon>
        <taxon>Neisseria</taxon>
    </lineage>
</organism>
<proteinExistence type="predicted"/>
<protein>
    <submittedName>
        <fullName evidence="7">Cardiolipin synthetase</fullName>
    </submittedName>
</protein>
<dbReference type="Pfam" id="PF13091">
    <property type="entry name" value="PLDc_2"/>
    <property type="match status" value="1"/>
</dbReference>
<dbReference type="EMBL" id="UGRS01000002">
    <property type="protein sequence ID" value="SUA43935.1"/>
    <property type="molecule type" value="Genomic_DNA"/>
</dbReference>
<dbReference type="GO" id="GO:0004630">
    <property type="term" value="F:phospholipase D activity"/>
    <property type="evidence" value="ECO:0007669"/>
    <property type="project" value="UniProtKB-EC"/>
</dbReference>
<feature type="region of interest" description="Disordered" evidence="5">
    <location>
        <begin position="535"/>
        <end position="570"/>
    </location>
</feature>
<feature type="region of interest" description="Disordered" evidence="5">
    <location>
        <begin position="1"/>
        <end position="20"/>
    </location>
</feature>
<dbReference type="InterPro" id="IPR001736">
    <property type="entry name" value="PLipase_D/transphosphatidylase"/>
</dbReference>
<keyword evidence="3" id="KW-0378">Hydrolase</keyword>
<accession>A0A378WTI5</accession>
<dbReference type="PANTHER" id="PTHR18896:SF76">
    <property type="entry name" value="PHOSPHOLIPASE"/>
    <property type="match status" value="1"/>
</dbReference>
<name>A0A378WTI5_9NEIS</name>
<dbReference type="PROSITE" id="PS50035">
    <property type="entry name" value="PLD"/>
    <property type="match status" value="1"/>
</dbReference>
<evidence type="ECO:0000313" key="7">
    <source>
        <dbReference type="EMBL" id="SUA43935.1"/>
    </source>
</evidence>
<keyword evidence="4" id="KW-0443">Lipid metabolism</keyword>
<comment type="catalytic activity">
    <reaction evidence="1">
        <text>a 1,2-diacyl-sn-glycero-3-phosphocholine + H2O = a 1,2-diacyl-sn-glycero-3-phosphate + choline + H(+)</text>
        <dbReference type="Rhea" id="RHEA:14445"/>
        <dbReference type="ChEBI" id="CHEBI:15354"/>
        <dbReference type="ChEBI" id="CHEBI:15377"/>
        <dbReference type="ChEBI" id="CHEBI:15378"/>
        <dbReference type="ChEBI" id="CHEBI:57643"/>
        <dbReference type="ChEBI" id="CHEBI:58608"/>
        <dbReference type="EC" id="3.1.4.4"/>
    </reaction>
</comment>
<evidence type="ECO:0000313" key="8">
    <source>
        <dbReference type="Proteomes" id="UP000254055"/>
    </source>
</evidence>
<dbReference type="SMART" id="SM00155">
    <property type="entry name" value="PLDc"/>
    <property type="match status" value="2"/>
</dbReference>
<dbReference type="Gene3D" id="3.30.870.10">
    <property type="entry name" value="Endonuclease Chain A"/>
    <property type="match status" value="2"/>
</dbReference>
<evidence type="ECO:0000256" key="3">
    <source>
        <dbReference type="ARBA" id="ARBA00022801"/>
    </source>
</evidence>
<dbReference type="RefSeq" id="WP_115134125.1">
    <property type="nucleotide sequence ID" value="NZ_UGRS01000002.1"/>
</dbReference>
<evidence type="ECO:0000256" key="5">
    <source>
        <dbReference type="SAM" id="MobiDB-lite"/>
    </source>
</evidence>
<evidence type="ECO:0000259" key="6">
    <source>
        <dbReference type="PROSITE" id="PS50035"/>
    </source>
</evidence>
<dbReference type="SUPFAM" id="SSF56024">
    <property type="entry name" value="Phospholipase D/nuclease"/>
    <property type="match status" value="2"/>
</dbReference>
<dbReference type="Proteomes" id="UP000254055">
    <property type="component" value="Unassembled WGS sequence"/>
</dbReference>
<feature type="compositionally biased region" description="Basic residues" evidence="5">
    <location>
        <begin position="1"/>
        <end position="12"/>
    </location>
</feature>
<dbReference type="GO" id="GO:0009395">
    <property type="term" value="P:phospholipid catabolic process"/>
    <property type="evidence" value="ECO:0007669"/>
    <property type="project" value="TreeGrafter"/>
</dbReference>
<evidence type="ECO:0000256" key="1">
    <source>
        <dbReference type="ARBA" id="ARBA00000798"/>
    </source>
</evidence>
<feature type="domain" description="PLD phosphodiesterase" evidence="6">
    <location>
        <begin position="845"/>
        <end position="872"/>
    </location>
</feature>
<evidence type="ECO:0000256" key="2">
    <source>
        <dbReference type="ARBA" id="ARBA00022737"/>
    </source>
</evidence>
<reference evidence="7 8" key="1">
    <citation type="submission" date="2018-06" db="EMBL/GenBank/DDBJ databases">
        <authorList>
            <consortium name="Pathogen Informatics"/>
            <person name="Doyle S."/>
        </authorList>
    </citation>
    <scope>NUCLEOTIDE SEQUENCE [LARGE SCALE GENOMIC DNA]</scope>
    <source>
        <strain evidence="7 8">NCTC12229</strain>
    </source>
</reference>
<gene>
    <name evidence="7" type="ORF">NCTC12229_01411</name>
</gene>
<dbReference type="PANTHER" id="PTHR18896">
    <property type="entry name" value="PHOSPHOLIPASE D"/>
    <property type="match status" value="1"/>
</dbReference>
<sequence>MSEANKKRKVKRSGVSVSEKRSKIAESWFVGKGKKNVPSAEQATFLPLVNGEAAFGELYDSIQKAKKSVEMVCWAFQPSMYFKRGVNSAGAPIGELLMERFIQDNVDVKILCWQTAPFATEKFLEDNTPGRSTLLFLHEYLAYGYFLDFLLEPANIEEHFEKLEKEKFLEPEIALHKVGSKQRHSFYKKKRSHSVEQRRFDWAWYDAVEGYNTIQNDEEFHRKMAQFQRMHDYIHGSGWGTVGTILKIKKQIGTAIDELKEFFETNLLPKSFKDLRNEWRNMRFELKEAIHYELLNHVHKFSHEIYNARNTKMGKDIIGKGSKLAGINPDGSVDTVDEVRIALFNKLFEKAAEDVKATGPIHPIDQTQDKTIGLIGSALPKLKQGVVLKKPSGEGGIEINMENVVDALFDFHIVRDYVNCMNYHFLLRNEKKYPNTLAFMRLRNQGDFKSRKQKVSFVTREINPAIFPESFPFKDKGLSDLSKDILKFTPTHHQKTVMIDYEDPKSAVGFVMGHNMLDRYWDTNEHYALPDEYKTYTTSRDGPGEVDDHSKLENIDESQMRGRNPSAGAFFGTPRQDVSCKLTGKVLYDIDANFVQGWNKALQDNGYYRIEHQPITPTERVKREQFKPRQLQENKEGGEPLFAQILRTQPEYQEDNVHALYEQNFKMATSYIYFENQYFRFPPFGEALRNGFKERKEFAASRGIDTTHMQPLCVFVVTNSSQEGLGPGVVNTDRMLEALGRRDVMPSVARERILEQAGYGNKIQRMFPNLPADSIWRKILPDYILPPPPLKPIQGLNDREVKNRELAEKVKKTKDVDELREILKEDLEKEGIKVHICTLVAEDWEEIYIHSKLCLINDTFATLGSTNINTRSMQIDSELNVAIESQPVAHKMRYDIWDWHTGGSGIMNAAEQLIDPSLSGKIFETWTEKLDKNKIAKEEKERRLMPLFEFDLTEKNKVPIVDWD</sequence>
<evidence type="ECO:0000256" key="4">
    <source>
        <dbReference type="ARBA" id="ARBA00023098"/>
    </source>
</evidence>
<dbReference type="InterPro" id="IPR025202">
    <property type="entry name" value="PLD-like_dom"/>
</dbReference>
<dbReference type="OrthoDB" id="8828485at2"/>
<dbReference type="InterPro" id="IPR015679">
    <property type="entry name" value="PLipase_D_fam"/>
</dbReference>
<dbReference type="AlphaFoldDB" id="A0A378WTI5"/>
<keyword evidence="2" id="KW-0677">Repeat</keyword>